<accession>A0A3N4HPL3</accession>
<feature type="region of interest" description="Disordered" evidence="1">
    <location>
        <begin position="862"/>
        <end position="891"/>
    </location>
</feature>
<gene>
    <name evidence="2" type="ORF">BJ508DRAFT_366246</name>
</gene>
<feature type="compositionally biased region" description="Basic and acidic residues" evidence="1">
    <location>
        <begin position="460"/>
        <end position="484"/>
    </location>
</feature>
<proteinExistence type="predicted"/>
<organism evidence="2 3">
    <name type="scientific">Ascobolus immersus RN42</name>
    <dbReference type="NCBI Taxonomy" id="1160509"/>
    <lineage>
        <taxon>Eukaryota</taxon>
        <taxon>Fungi</taxon>
        <taxon>Dikarya</taxon>
        <taxon>Ascomycota</taxon>
        <taxon>Pezizomycotina</taxon>
        <taxon>Pezizomycetes</taxon>
        <taxon>Pezizales</taxon>
        <taxon>Ascobolaceae</taxon>
        <taxon>Ascobolus</taxon>
    </lineage>
</organism>
<feature type="compositionally biased region" description="Polar residues" evidence="1">
    <location>
        <begin position="813"/>
        <end position="845"/>
    </location>
</feature>
<evidence type="ECO:0000256" key="1">
    <source>
        <dbReference type="SAM" id="MobiDB-lite"/>
    </source>
</evidence>
<feature type="region of interest" description="Disordered" evidence="1">
    <location>
        <begin position="751"/>
        <end position="770"/>
    </location>
</feature>
<reference evidence="2 3" key="1">
    <citation type="journal article" date="2018" name="Nat. Ecol. Evol.">
        <title>Pezizomycetes genomes reveal the molecular basis of ectomycorrhizal truffle lifestyle.</title>
        <authorList>
            <person name="Murat C."/>
            <person name="Payen T."/>
            <person name="Noel B."/>
            <person name="Kuo A."/>
            <person name="Morin E."/>
            <person name="Chen J."/>
            <person name="Kohler A."/>
            <person name="Krizsan K."/>
            <person name="Balestrini R."/>
            <person name="Da Silva C."/>
            <person name="Montanini B."/>
            <person name="Hainaut M."/>
            <person name="Levati E."/>
            <person name="Barry K.W."/>
            <person name="Belfiori B."/>
            <person name="Cichocki N."/>
            <person name="Clum A."/>
            <person name="Dockter R.B."/>
            <person name="Fauchery L."/>
            <person name="Guy J."/>
            <person name="Iotti M."/>
            <person name="Le Tacon F."/>
            <person name="Lindquist E.A."/>
            <person name="Lipzen A."/>
            <person name="Malagnac F."/>
            <person name="Mello A."/>
            <person name="Molinier V."/>
            <person name="Miyauchi S."/>
            <person name="Poulain J."/>
            <person name="Riccioni C."/>
            <person name="Rubini A."/>
            <person name="Sitrit Y."/>
            <person name="Splivallo R."/>
            <person name="Traeger S."/>
            <person name="Wang M."/>
            <person name="Zifcakova L."/>
            <person name="Wipf D."/>
            <person name="Zambonelli A."/>
            <person name="Paolocci F."/>
            <person name="Nowrousian M."/>
            <person name="Ottonello S."/>
            <person name="Baldrian P."/>
            <person name="Spatafora J.W."/>
            <person name="Henrissat B."/>
            <person name="Nagy L.G."/>
            <person name="Aury J.M."/>
            <person name="Wincker P."/>
            <person name="Grigoriev I.V."/>
            <person name="Bonfante P."/>
            <person name="Martin F.M."/>
        </authorList>
    </citation>
    <scope>NUCLEOTIDE SEQUENCE [LARGE SCALE GENOMIC DNA]</scope>
    <source>
        <strain evidence="2 3">RN42</strain>
    </source>
</reference>
<protein>
    <submittedName>
        <fullName evidence="2">Uncharacterized protein</fullName>
    </submittedName>
</protein>
<evidence type="ECO:0000313" key="2">
    <source>
        <dbReference type="EMBL" id="RPA74438.1"/>
    </source>
</evidence>
<name>A0A3N4HPL3_ASCIM</name>
<feature type="compositionally biased region" description="Basic and acidic residues" evidence="1">
    <location>
        <begin position="618"/>
        <end position="627"/>
    </location>
</feature>
<feature type="compositionally biased region" description="Basic and acidic residues" evidence="1">
    <location>
        <begin position="590"/>
        <end position="599"/>
    </location>
</feature>
<feature type="compositionally biased region" description="Polar residues" evidence="1">
    <location>
        <begin position="485"/>
        <end position="501"/>
    </location>
</feature>
<keyword evidence="3" id="KW-1185">Reference proteome</keyword>
<feature type="region of interest" description="Disordered" evidence="1">
    <location>
        <begin position="779"/>
        <end position="845"/>
    </location>
</feature>
<evidence type="ECO:0000313" key="3">
    <source>
        <dbReference type="Proteomes" id="UP000275078"/>
    </source>
</evidence>
<sequence>MVSRSEDSAIVSSRPVEVEAPCPPSFITTDDQWAFREPADDILLCDPGDQAHGSDMPLVEVSKLCFERTMEYYRELVINGREAELLRSLDYCAETHGAVVETLPACLSSPGTSDHDDPDTALEWFGRRYPFCVGNNYRFELDALHLDQIWRIHLFWTEGMAEIKQLLIERYSLEVRTEVEGAISIKSEGMVAKMANKLWRPNYDRTSESVFPIGAPDHTVPAIDVAEAEDMLKDLGTGADEAGRGKLLDLLLMAFIRDTRSRLVRLRTVKNTLRSFFVFHCGLEYQAYVMHFFAAISGSKQGCAGFRKPKSVRMNTVCIRWLVNTQVFWNALVDECREHLNLPRVADLDWFEAERQPAEKSDEPNTNDGETRDEYEETIPKGLVEWLEFLQAKRDGLTNFFPEEELQAIEPRFWGYERDADVAGSISWHQESELRDQPKVNSGVSSPLLEATGSEPSVFEAHEDNHRHPADPHRANISHSRELTLRTSTRDCSYPETQSLHTPAPSPGRTSTASTPSGTPTGTFQKEQPAMRTSRPYAMTQPYNDNSEPLDRRQAAHPFLNAHSDHDSTTSQYVSEREPPPIRGTQYDGGEARQHRVGPDHMGGQPYEYPRSSTHAEGGTRRERLSRDTSSAIDHISGAGRYASKPTVPPAPPPPISRPPAQSPSYAPPPNPSFPSGNYQHSSRAHDRHHEALPPLQHRPTPDPLREPPTSRVNSTPLYHPPAPSALGPKRRATGLNGYYADGSVPWPATRKPGLAHDHRPNFGAASSGYQDHTYDQLESNRSAGRPSGHLDNFGPTNYRHSRDVNDPRGEPSLSQRLHGRSTQQAFQATTPPSISRNPPRVSGQNPQIIHREQIHAVITADANTGRTRKAALDSTFQPPPPRGYRTSSGR</sequence>
<dbReference type="Proteomes" id="UP000275078">
    <property type="component" value="Unassembled WGS sequence"/>
</dbReference>
<dbReference type="EMBL" id="ML119790">
    <property type="protein sequence ID" value="RPA74438.1"/>
    <property type="molecule type" value="Genomic_DNA"/>
</dbReference>
<feature type="region of interest" description="Disordered" evidence="1">
    <location>
        <begin position="355"/>
        <end position="375"/>
    </location>
</feature>
<feature type="region of interest" description="Disordered" evidence="1">
    <location>
        <begin position="432"/>
        <end position="741"/>
    </location>
</feature>
<dbReference type="AlphaFoldDB" id="A0A3N4HPL3"/>
<feature type="compositionally biased region" description="Low complexity" evidence="1">
    <location>
        <begin position="507"/>
        <end position="523"/>
    </location>
</feature>
<feature type="compositionally biased region" description="Basic and acidic residues" evidence="1">
    <location>
        <begin position="801"/>
        <end position="810"/>
    </location>
</feature>
<feature type="compositionally biased region" description="Pro residues" evidence="1">
    <location>
        <begin position="647"/>
        <end position="673"/>
    </location>
</feature>